<dbReference type="GO" id="GO:0005737">
    <property type="term" value="C:cytoplasm"/>
    <property type="evidence" value="ECO:0007669"/>
    <property type="project" value="TreeGrafter"/>
</dbReference>
<dbReference type="EMBL" id="JAAALK010000283">
    <property type="protein sequence ID" value="KAG8075670.1"/>
    <property type="molecule type" value="Genomic_DNA"/>
</dbReference>
<keyword evidence="3" id="KW-1185">Reference proteome</keyword>
<name>A0A8J5T664_ZIZPA</name>
<dbReference type="PANTHER" id="PTHR44099:SF4">
    <property type="entry name" value="RABCONNECTIN-3B, ISOFORM A"/>
    <property type="match status" value="1"/>
</dbReference>
<dbReference type="InterPro" id="IPR049916">
    <property type="entry name" value="WDR72-like"/>
</dbReference>
<reference evidence="2" key="1">
    <citation type="journal article" date="2021" name="bioRxiv">
        <title>Whole Genome Assembly and Annotation of Northern Wild Rice, Zizania palustris L., Supports a Whole Genome Duplication in the Zizania Genus.</title>
        <authorList>
            <person name="Haas M."/>
            <person name="Kono T."/>
            <person name="Macchietto M."/>
            <person name="Millas R."/>
            <person name="McGilp L."/>
            <person name="Shao M."/>
            <person name="Duquette J."/>
            <person name="Hirsch C.N."/>
            <person name="Kimball J."/>
        </authorList>
    </citation>
    <scope>NUCLEOTIDE SEQUENCE</scope>
    <source>
        <tissue evidence="2">Fresh leaf tissue</tissue>
    </source>
</reference>
<proteinExistence type="predicted"/>
<gene>
    <name evidence="2" type="ORF">GUJ93_ZPchr0006g43519</name>
</gene>
<evidence type="ECO:0000256" key="1">
    <source>
        <dbReference type="SAM" id="Phobius"/>
    </source>
</evidence>
<protein>
    <submittedName>
        <fullName evidence="2">Uncharacterized protein</fullName>
    </submittedName>
</protein>
<sequence length="288" mass="32239">MVALNESMTRLAVGDAIGEIHNATIRVYDIESVTKIRILDASGPPGLPCLLEGSTNTTATILITALSFSLDGEGLVAFSENGLMIRWWSLGNAWWERLSRSLTPIQCTKLIYVPPWEGFSPNSARLSIIASILGHGKHQNSETKTRELDEADNLKLLLHNLDLSYRLQWVGVKTIKLTRHGQELVAQVSRIIIQHSFAMILFYTIGIYFGVSTNLRWRLKFHHFLSEAWSLDCNTFLESSGVSTARLYFEEPNREKHLNSTNQDDFTLPLRSGGVTSRLQCSGSASYP</sequence>
<keyword evidence="1" id="KW-1133">Transmembrane helix</keyword>
<dbReference type="Proteomes" id="UP000729402">
    <property type="component" value="Unassembled WGS sequence"/>
</dbReference>
<evidence type="ECO:0000313" key="3">
    <source>
        <dbReference type="Proteomes" id="UP000729402"/>
    </source>
</evidence>
<keyword evidence="1" id="KW-0812">Transmembrane</keyword>
<comment type="caution">
    <text evidence="2">The sequence shown here is derived from an EMBL/GenBank/DDBJ whole genome shotgun (WGS) entry which is preliminary data.</text>
</comment>
<organism evidence="2 3">
    <name type="scientific">Zizania palustris</name>
    <name type="common">Northern wild rice</name>
    <dbReference type="NCBI Taxonomy" id="103762"/>
    <lineage>
        <taxon>Eukaryota</taxon>
        <taxon>Viridiplantae</taxon>
        <taxon>Streptophyta</taxon>
        <taxon>Embryophyta</taxon>
        <taxon>Tracheophyta</taxon>
        <taxon>Spermatophyta</taxon>
        <taxon>Magnoliopsida</taxon>
        <taxon>Liliopsida</taxon>
        <taxon>Poales</taxon>
        <taxon>Poaceae</taxon>
        <taxon>BOP clade</taxon>
        <taxon>Oryzoideae</taxon>
        <taxon>Oryzeae</taxon>
        <taxon>Zizaniinae</taxon>
        <taxon>Zizania</taxon>
    </lineage>
</organism>
<dbReference type="OrthoDB" id="338622at2759"/>
<reference evidence="2" key="2">
    <citation type="submission" date="2021-02" db="EMBL/GenBank/DDBJ databases">
        <authorList>
            <person name="Kimball J.A."/>
            <person name="Haas M.W."/>
            <person name="Macchietto M."/>
            <person name="Kono T."/>
            <person name="Duquette J."/>
            <person name="Shao M."/>
        </authorList>
    </citation>
    <scope>NUCLEOTIDE SEQUENCE</scope>
    <source>
        <tissue evidence="2">Fresh leaf tissue</tissue>
    </source>
</reference>
<accession>A0A8J5T664</accession>
<keyword evidence="1" id="KW-0472">Membrane</keyword>
<dbReference type="PANTHER" id="PTHR44099">
    <property type="entry name" value="RABCONNECTIN-3B, ISOFORM A"/>
    <property type="match status" value="1"/>
</dbReference>
<dbReference type="AlphaFoldDB" id="A0A8J5T664"/>
<feature type="transmembrane region" description="Helical" evidence="1">
    <location>
        <begin position="192"/>
        <end position="211"/>
    </location>
</feature>
<evidence type="ECO:0000313" key="2">
    <source>
        <dbReference type="EMBL" id="KAG8075670.1"/>
    </source>
</evidence>